<proteinExistence type="predicted"/>
<dbReference type="EMBL" id="LZZM01000242">
    <property type="protein sequence ID" value="OOM70293.1"/>
    <property type="molecule type" value="Genomic_DNA"/>
</dbReference>
<evidence type="ECO:0000313" key="1">
    <source>
        <dbReference type="EMBL" id="OOM70293.1"/>
    </source>
</evidence>
<gene>
    <name evidence="1" type="ORF">CLPUN_52520</name>
</gene>
<keyword evidence="2" id="KW-1185">Reference proteome</keyword>
<dbReference type="Proteomes" id="UP000190890">
    <property type="component" value="Unassembled WGS sequence"/>
</dbReference>
<organism evidence="1 2">
    <name type="scientific">Clostridium puniceum</name>
    <dbReference type="NCBI Taxonomy" id="29367"/>
    <lineage>
        <taxon>Bacteria</taxon>
        <taxon>Bacillati</taxon>
        <taxon>Bacillota</taxon>
        <taxon>Clostridia</taxon>
        <taxon>Eubacteriales</taxon>
        <taxon>Clostridiaceae</taxon>
        <taxon>Clostridium</taxon>
    </lineage>
</organism>
<name>A0A1S8SXY9_9CLOT</name>
<protein>
    <submittedName>
        <fullName evidence="1">Uncharacterized protein</fullName>
    </submittedName>
</protein>
<evidence type="ECO:0000313" key="2">
    <source>
        <dbReference type="Proteomes" id="UP000190890"/>
    </source>
</evidence>
<accession>A0A1S8SXY9</accession>
<reference evidence="1 2" key="1">
    <citation type="submission" date="2016-05" db="EMBL/GenBank/DDBJ databases">
        <title>Microbial solvent formation.</title>
        <authorList>
            <person name="Poehlein A."/>
            <person name="Montoya Solano J.D."/>
            <person name="Flitsch S."/>
            <person name="Krabben P."/>
            <person name="Duerre P."/>
            <person name="Daniel R."/>
        </authorList>
    </citation>
    <scope>NUCLEOTIDE SEQUENCE [LARGE SCALE GENOMIC DNA]</scope>
    <source>
        <strain evidence="1 2">DSM 2619</strain>
    </source>
</reference>
<comment type="caution">
    <text evidence="1">The sequence shown here is derived from an EMBL/GenBank/DDBJ whole genome shotgun (WGS) entry which is preliminary data.</text>
</comment>
<sequence>MVMPFIGDLEEIIENNRELLNSTKEAKQVAQLFIEYINNIKENAKYKTRLLSWYDNNENSNLNINVTFSYRDKSYDLYNFLEIKKIDMEAMNYAIEYIYQVFSDIRNNK</sequence>
<dbReference type="AlphaFoldDB" id="A0A1S8SXY9"/>
<dbReference type="STRING" id="29367.CLPUN_52520"/>